<evidence type="ECO:0000313" key="2">
    <source>
        <dbReference type="EMBL" id="MCF2950006.1"/>
    </source>
</evidence>
<dbReference type="Proteomes" id="UP001521137">
    <property type="component" value="Unassembled WGS sequence"/>
</dbReference>
<dbReference type="PROSITE" id="PS50206">
    <property type="entry name" value="RHODANESE_3"/>
    <property type="match status" value="1"/>
</dbReference>
<name>A0ABS9DEH6_9ALTE</name>
<dbReference type="SMART" id="SM00450">
    <property type="entry name" value="RHOD"/>
    <property type="match status" value="1"/>
</dbReference>
<evidence type="ECO:0000259" key="1">
    <source>
        <dbReference type="PROSITE" id="PS50206"/>
    </source>
</evidence>
<dbReference type="PANTHER" id="PTHR44086:SF10">
    <property type="entry name" value="THIOSULFATE SULFURTRANSFERASE_RHODANESE-LIKE DOMAIN-CONTAINING PROTEIN 3"/>
    <property type="match status" value="1"/>
</dbReference>
<reference evidence="2 3" key="1">
    <citation type="submission" date="2022-01" db="EMBL/GenBank/DDBJ databases">
        <title>Paraglaciecola sp. G1-23.</title>
        <authorList>
            <person name="Jin M.S."/>
            <person name="Han D.M."/>
            <person name="Kim H.M."/>
            <person name="Jeon C.O."/>
        </authorList>
    </citation>
    <scope>NUCLEOTIDE SEQUENCE [LARGE SCALE GENOMIC DNA]</scope>
    <source>
        <strain evidence="2 3">G1-23</strain>
    </source>
</reference>
<dbReference type="RefSeq" id="WP_235314108.1">
    <property type="nucleotide sequence ID" value="NZ_JAKGAS010000013.1"/>
</dbReference>
<proteinExistence type="predicted"/>
<gene>
    <name evidence="2" type="ORF">L0668_17945</name>
</gene>
<dbReference type="Gene3D" id="3.40.250.10">
    <property type="entry name" value="Rhodanese-like domain"/>
    <property type="match status" value="1"/>
</dbReference>
<keyword evidence="3" id="KW-1185">Reference proteome</keyword>
<evidence type="ECO:0000313" key="3">
    <source>
        <dbReference type="Proteomes" id="UP001521137"/>
    </source>
</evidence>
<dbReference type="SUPFAM" id="SSF52821">
    <property type="entry name" value="Rhodanese/Cell cycle control phosphatase"/>
    <property type="match status" value="1"/>
</dbReference>
<protein>
    <submittedName>
        <fullName evidence="2">Rhodanese</fullName>
    </submittedName>
</protein>
<dbReference type="Pfam" id="PF00581">
    <property type="entry name" value="Rhodanese"/>
    <property type="match status" value="1"/>
</dbReference>
<sequence>MLSYPAYVKSVQQQINEIDIDTFNQTPNNYSLLIDVRETEEVAAGKIANAVHIPRGLLEAKITGLSPNKDPIAAQKWLQAQSIALYCRTGGRSALAAKSLMDMGLTNVVSIQGGTTDWLEKGLTLES</sequence>
<comment type="caution">
    <text evidence="2">The sequence shown here is derived from an EMBL/GenBank/DDBJ whole genome shotgun (WGS) entry which is preliminary data.</text>
</comment>
<feature type="domain" description="Rhodanese" evidence="1">
    <location>
        <begin position="32"/>
        <end position="127"/>
    </location>
</feature>
<dbReference type="InterPro" id="IPR036873">
    <property type="entry name" value="Rhodanese-like_dom_sf"/>
</dbReference>
<accession>A0ABS9DEH6</accession>
<dbReference type="InterPro" id="IPR001763">
    <property type="entry name" value="Rhodanese-like_dom"/>
</dbReference>
<dbReference type="EMBL" id="JAKGAS010000013">
    <property type="protein sequence ID" value="MCF2950006.1"/>
    <property type="molecule type" value="Genomic_DNA"/>
</dbReference>
<organism evidence="2 3">
    <name type="scientific">Paraglaciecola algarum</name>
    <dbReference type="NCBI Taxonomy" id="3050085"/>
    <lineage>
        <taxon>Bacteria</taxon>
        <taxon>Pseudomonadati</taxon>
        <taxon>Pseudomonadota</taxon>
        <taxon>Gammaproteobacteria</taxon>
        <taxon>Alteromonadales</taxon>
        <taxon>Alteromonadaceae</taxon>
        <taxon>Paraglaciecola</taxon>
    </lineage>
</organism>
<dbReference type="PANTHER" id="PTHR44086">
    <property type="entry name" value="THIOSULFATE SULFURTRANSFERASE RDL2, MITOCHONDRIAL-RELATED"/>
    <property type="match status" value="1"/>
</dbReference>